<name>G3FZB7_KLEPN</name>
<protein>
    <submittedName>
        <fullName evidence="1">Uncharacterized protein</fullName>
    </submittedName>
</protein>
<evidence type="ECO:0000313" key="1">
    <source>
        <dbReference type="EMBL" id="AEP04127.1"/>
    </source>
</evidence>
<reference evidence="1" key="1">
    <citation type="submission" date="2011-04" db="EMBL/GenBank/DDBJ databases">
        <authorList>
            <person name="Liu P."/>
            <person name="Ou H.-Y."/>
        </authorList>
    </citation>
    <scope>NUCLEOTIDE SEQUENCE</scope>
    <source>
        <strain evidence="1">HS04035</strain>
    </source>
</reference>
<dbReference type="EMBL" id="JF764793">
    <property type="protein sequence ID" value="AEP04127.1"/>
    <property type="molecule type" value="Genomic_DNA"/>
</dbReference>
<sequence>MRSMKMAIYCVTYDLKAPGRNYDEVFDYLKNFTYCKHLESFWLIDTTLTAAQLRDGLKSRVDSNDILFVARLQREWASRNYPCADWLNSEKRNW</sequence>
<gene>
    <name evidence="1" type="ORF">tm_Kp35_31</name>
</gene>
<organism evidence="1">
    <name type="scientific">Klebsiella pneumoniae subsp. pneumoniae</name>
    <dbReference type="NCBI Taxonomy" id="72407"/>
    <lineage>
        <taxon>Bacteria</taxon>
        <taxon>Pseudomonadati</taxon>
        <taxon>Pseudomonadota</taxon>
        <taxon>Gammaproteobacteria</taxon>
        <taxon>Enterobacterales</taxon>
        <taxon>Enterobacteriaceae</taxon>
        <taxon>Klebsiella/Raoultella group</taxon>
        <taxon>Klebsiella</taxon>
        <taxon>Klebsiella pneumoniae complex</taxon>
    </lineage>
</organism>
<proteinExistence type="predicted"/>
<dbReference type="AlphaFoldDB" id="G3FZB7"/>
<accession>G3FZB7</accession>